<dbReference type="AlphaFoldDB" id="A0A6S6T7R4"/>
<dbReference type="Gene3D" id="1.10.260.50">
    <property type="match status" value="1"/>
</dbReference>
<sequence>MRIYLDNAASTPLSDNVLEAMLPYLKNNYGNPSSAHQEGRTARAAIEKARKVVANAVKASSFEIFFTSGGTEANNTAIKCAVRDLGVQRIISSSVEHSCVLNTAHRMEAEQVEIVFVELEATGRANLDHLEHLLNDRSKKTLVSLMHANNEVGTLNPIDKIGALCKQYNAYFHTDTVQSVGHIPIDVSKLNISFLSGSAHKLHGPKGVGFLYVNKDNLIEAYIDGGGQERNLRSGTENVAGIIGLGKALELATTHLEEHRIKIEGIRTYFIQELQANFPDLLINGDYSGAYLFTILSVAFKSNLPVNMLLFKLDLKGISASGGSACHSGSVSKSRVIKTLGTPDGYHTLRFSFSHLNKKEEIDHVIAQLKEII</sequence>
<name>A0A6S6T7R4_9BACT</name>
<keyword evidence="3 10" id="KW-0808">Transferase</keyword>
<keyword evidence="6" id="KW-0408">Iron</keyword>
<gene>
    <name evidence="10" type="ORF">HELGO_WM38010</name>
</gene>
<keyword evidence="4" id="KW-0479">Metal-binding</keyword>
<dbReference type="InterPro" id="IPR016454">
    <property type="entry name" value="Cysteine_dSase"/>
</dbReference>
<dbReference type="InterPro" id="IPR000192">
    <property type="entry name" value="Aminotrans_V_dom"/>
</dbReference>
<accession>A0A6S6T7R4</accession>
<comment type="catalytic activity">
    <reaction evidence="8">
        <text>(sulfur carrier)-H + L-cysteine = (sulfur carrier)-SH + L-alanine</text>
        <dbReference type="Rhea" id="RHEA:43892"/>
        <dbReference type="Rhea" id="RHEA-COMP:14737"/>
        <dbReference type="Rhea" id="RHEA-COMP:14739"/>
        <dbReference type="ChEBI" id="CHEBI:29917"/>
        <dbReference type="ChEBI" id="CHEBI:35235"/>
        <dbReference type="ChEBI" id="CHEBI:57972"/>
        <dbReference type="ChEBI" id="CHEBI:64428"/>
        <dbReference type="EC" id="2.8.1.7"/>
    </reaction>
</comment>
<dbReference type="SUPFAM" id="SSF53383">
    <property type="entry name" value="PLP-dependent transferases"/>
    <property type="match status" value="1"/>
</dbReference>
<evidence type="ECO:0000256" key="3">
    <source>
        <dbReference type="ARBA" id="ARBA00022679"/>
    </source>
</evidence>
<dbReference type="Gene3D" id="3.40.640.10">
    <property type="entry name" value="Type I PLP-dependent aspartate aminotransferase-like (Major domain)"/>
    <property type="match status" value="1"/>
</dbReference>
<evidence type="ECO:0000256" key="4">
    <source>
        <dbReference type="ARBA" id="ARBA00022723"/>
    </source>
</evidence>
<dbReference type="PIRSF" id="PIRSF005572">
    <property type="entry name" value="NifS"/>
    <property type="match status" value="1"/>
</dbReference>
<dbReference type="InterPro" id="IPR015421">
    <property type="entry name" value="PyrdxlP-dep_Trfase_major"/>
</dbReference>
<evidence type="ECO:0000256" key="1">
    <source>
        <dbReference type="ARBA" id="ARBA00001933"/>
    </source>
</evidence>
<evidence type="ECO:0000259" key="9">
    <source>
        <dbReference type="Pfam" id="PF00266"/>
    </source>
</evidence>
<dbReference type="GO" id="GO:0031071">
    <property type="term" value="F:cysteine desulfurase activity"/>
    <property type="evidence" value="ECO:0007669"/>
    <property type="project" value="UniProtKB-EC"/>
</dbReference>
<dbReference type="PANTHER" id="PTHR11601">
    <property type="entry name" value="CYSTEINE DESULFURYLASE FAMILY MEMBER"/>
    <property type="match status" value="1"/>
</dbReference>
<evidence type="ECO:0000256" key="6">
    <source>
        <dbReference type="ARBA" id="ARBA00023004"/>
    </source>
</evidence>
<comment type="similarity">
    <text evidence="2">Belongs to the class-V pyridoxal-phosphate-dependent aminotransferase family. NifS/IscS subfamily.</text>
</comment>
<organism evidence="10">
    <name type="scientific">uncultured Aureispira sp</name>
    <dbReference type="NCBI Taxonomy" id="1331704"/>
    <lineage>
        <taxon>Bacteria</taxon>
        <taxon>Pseudomonadati</taxon>
        <taxon>Bacteroidota</taxon>
        <taxon>Saprospiria</taxon>
        <taxon>Saprospirales</taxon>
        <taxon>Saprospiraceae</taxon>
        <taxon>Aureispira</taxon>
        <taxon>environmental samples</taxon>
    </lineage>
</organism>
<evidence type="ECO:0000256" key="2">
    <source>
        <dbReference type="ARBA" id="ARBA00006490"/>
    </source>
</evidence>
<evidence type="ECO:0000256" key="5">
    <source>
        <dbReference type="ARBA" id="ARBA00022898"/>
    </source>
</evidence>
<protein>
    <submittedName>
        <fullName evidence="10">Cysteine desulfurase (EC)</fullName>
        <ecNumber evidence="10">2.8.1.7</ecNumber>
    </submittedName>
</protein>
<dbReference type="Gene3D" id="3.90.1150.10">
    <property type="entry name" value="Aspartate Aminotransferase, domain 1"/>
    <property type="match status" value="1"/>
</dbReference>
<evidence type="ECO:0000313" key="10">
    <source>
        <dbReference type="EMBL" id="CAA6811440.1"/>
    </source>
</evidence>
<dbReference type="Pfam" id="PF00266">
    <property type="entry name" value="Aminotran_5"/>
    <property type="match status" value="1"/>
</dbReference>
<dbReference type="InterPro" id="IPR015422">
    <property type="entry name" value="PyrdxlP-dep_Trfase_small"/>
</dbReference>
<comment type="cofactor">
    <cofactor evidence="1">
        <name>pyridoxal 5'-phosphate</name>
        <dbReference type="ChEBI" id="CHEBI:597326"/>
    </cofactor>
</comment>
<feature type="domain" description="Aminotransferase class V" evidence="9">
    <location>
        <begin position="3"/>
        <end position="364"/>
    </location>
</feature>
<dbReference type="EMBL" id="CACVAQ010000176">
    <property type="protein sequence ID" value="CAA6811440.1"/>
    <property type="molecule type" value="Genomic_DNA"/>
</dbReference>
<dbReference type="PANTHER" id="PTHR11601:SF34">
    <property type="entry name" value="CYSTEINE DESULFURASE"/>
    <property type="match status" value="1"/>
</dbReference>
<dbReference type="GO" id="GO:0046872">
    <property type="term" value="F:metal ion binding"/>
    <property type="evidence" value="ECO:0007669"/>
    <property type="project" value="UniProtKB-KW"/>
</dbReference>
<dbReference type="InterPro" id="IPR015424">
    <property type="entry name" value="PyrdxlP-dep_Trfase"/>
</dbReference>
<reference evidence="10" key="1">
    <citation type="submission" date="2020-01" db="EMBL/GenBank/DDBJ databases">
        <authorList>
            <person name="Meier V. D."/>
            <person name="Meier V D."/>
        </authorList>
    </citation>
    <scope>NUCLEOTIDE SEQUENCE</scope>
    <source>
        <strain evidence="10">HLG_WM_MAG_10</strain>
    </source>
</reference>
<keyword evidence="7" id="KW-0411">Iron-sulfur</keyword>
<dbReference type="EC" id="2.8.1.7" evidence="10"/>
<evidence type="ECO:0000256" key="7">
    <source>
        <dbReference type="ARBA" id="ARBA00023014"/>
    </source>
</evidence>
<evidence type="ECO:0000256" key="8">
    <source>
        <dbReference type="ARBA" id="ARBA00050776"/>
    </source>
</evidence>
<dbReference type="GO" id="GO:0051536">
    <property type="term" value="F:iron-sulfur cluster binding"/>
    <property type="evidence" value="ECO:0007669"/>
    <property type="project" value="UniProtKB-KW"/>
</dbReference>
<keyword evidence="5" id="KW-0663">Pyridoxal phosphate</keyword>
<proteinExistence type="inferred from homology"/>